<dbReference type="eggNOG" id="COG0079">
    <property type="taxonomic scope" value="Bacteria"/>
</dbReference>
<feature type="domain" description="Aminotransferase class I/classII large" evidence="10">
    <location>
        <begin position="49"/>
        <end position="394"/>
    </location>
</feature>
<dbReference type="HAMAP" id="MF_01023">
    <property type="entry name" value="HisC_aminotrans_2"/>
    <property type="match status" value="1"/>
</dbReference>
<evidence type="ECO:0000256" key="6">
    <source>
        <dbReference type="ARBA" id="ARBA00022679"/>
    </source>
</evidence>
<dbReference type="CDD" id="cd00609">
    <property type="entry name" value="AAT_like"/>
    <property type="match status" value="1"/>
</dbReference>
<dbReference type="InterPro" id="IPR005861">
    <property type="entry name" value="HisP_aminotrans"/>
</dbReference>
<evidence type="ECO:0000313" key="12">
    <source>
        <dbReference type="EMBL" id="KFI59240.1"/>
    </source>
</evidence>
<dbReference type="EMBL" id="ABXB03000001">
    <property type="protein sequence ID" value="EFA23742.1"/>
    <property type="molecule type" value="Genomic_DNA"/>
</dbReference>
<evidence type="ECO:0000256" key="8">
    <source>
        <dbReference type="ARBA" id="ARBA00023102"/>
    </source>
</evidence>
<feature type="modified residue" description="N6-(pyridoxal phosphate)lysine" evidence="9">
    <location>
        <position position="258"/>
    </location>
</feature>
<keyword evidence="8 9" id="KW-0368">Histidine biosynthesis</keyword>
<organism evidence="11 13">
    <name type="scientific">Bifidobacterium gallicum DSM 20093 = LMG 11596</name>
    <dbReference type="NCBI Taxonomy" id="561180"/>
    <lineage>
        <taxon>Bacteria</taxon>
        <taxon>Bacillati</taxon>
        <taxon>Actinomycetota</taxon>
        <taxon>Actinomycetes</taxon>
        <taxon>Bifidobacteriales</taxon>
        <taxon>Bifidobacteriaceae</taxon>
        <taxon>Bifidobacterium</taxon>
    </lineage>
</organism>
<dbReference type="PANTHER" id="PTHR42885">
    <property type="entry name" value="HISTIDINOL-PHOSPHATE AMINOTRANSFERASE-RELATED"/>
    <property type="match status" value="1"/>
</dbReference>
<evidence type="ECO:0000256" key="5">
    <source>
        <dbReference type="ARBA" id="ARBA00022605"/>
    </source>
</evidence>
<dbReference type="AlphaFoldDB" id="D1NSU0"/>
<comment type="similarity">
    <text evidence="2 9">Belongs to the class-II pyridoxal-phosphate-dependent aminotransferase family. Histidinol-phosphate aminotransferase subfamily.</text>
</comment>
<dbReference type="Gene3D" id="3.90.1150.10">
    <property type="entry name" value="Aspartate Aminotransferase, domain 1"/>
    <property type="match status" value="1"/>
</dbReference>
<dbReference type="InterPro" id="IPR001917">
    <property type="entry name" value="Aminotrans_II_pyridoxalP_BS"/>
</dbReference>
<dbReference type="GO" id="GO:0000105">
    <property type="term" value="P:L-histidine biosynthetic process"/>
    <property type="evidence" value="ECO:0007669"/>
    <property type="project" value="UniProtKB-UniRule"/>
</dbReference>
<dbReference type="STRING" id="561180.BIFGAL_02850"/>
<sequence length="410" mass="44952">MSAETNALMDANAIADAGEPTIPADLPLRNDLIGEEPYGAPQLDVPVCLNVNENPYAPKADVVNSIAERIREAAATVNRYPDREHEELRQAFCTYLKRESDANLQPNQVWGANGSNEIMLQLFMAFGGPGRTALAPAPTYSMYPEYARDTFTQWQTVPRNDDFTVNVGATIDAIKSVGPAMVVLTSPNNPTGTALPMEDLKLILEACQDAAVTGAQPGTHPIVVVDEAYVEFRDPGTPSAVTLVNDYHHLAVSRTMSKAFAFAGSRVGYVAAAPGIIDCLRIVRMPYHLSAITQAAALAAFDHTDEQLAEVDHLRDIRQQTAAWLEQQTYKGQPLRVMPSQSNFLLFGGNLDERELIFEQMLERGVLIRVVGPDGWLRVCMGTDQEMARFREALVESLRAVEQLCGYTAQ</sequence>
<gene>
    <name evidence="9" type="primary">hisC</name>
    <name evidence="12" type="ORF">BGLCM_0833</name>
    <name evidence="11" type="ORF">BIFGAL_02850</name>
</gene>
<reference evidence="11 13" key="1">
    <citation type="submission" date="2009-11" db="EMBL/GenBank/DDBJ databases">
        <authorList>
            <person name="Weinstock G."/>
            <person name="Sodergren E."/>
            <person name="Clifton S."/>
            <person name="Fulton L."/>
            <person name="Fulton B."/>
            <person name="Courtney L."/>
            <person name="Fronick C."/>
            <person name="Harrison M."/>
            <person name="Strong C."/>
            <person name="Farmer C."/>
            <person name="Delahaunty K."/>
            <person name="Markovic C."/>
            <person name="Hall O."/>
            <person name="Minx P."/>
            <person name="Tomlinson C."/>
            <person name="Mitreva M."/>
            <person name="Nelson J."/>
            <person name="Hou S."/>
            <person name="Wollam A."/>
            <person name="Pepin K.H."/>
            <person name="Johnson M."/>
            <person name="Bhonagiri V."/>
            <person name="Nash W.E."/>
            <person name="Warren W."/>
            <person name="Chinwalla A."/>
            <person name="Mardis E.R."/>
            <person name="Wilson R.K."/>
        </authorList>
    </citation>
    <scope>NUCLEOTIDE SEQUENCE [LARGE SCALE GENOMIC DNA]</scope>
    <source>
        <strain evidence="11 13">DSM 20093</strain>
    </source>
</reference>
<evidence type="ECO:0000313" key="11">
    <source>
        <dbReference type="EMBL" id="EFA23742.1"/>
    </source>
</evidence>
<evidence type="ECO:0000313" key="13">
    <source>
        <dbReference type="Proteomes" id="UP000003656"/>
    </source>
</evidence>
<dbReference type="NCBIfam" id="NF002877">
    <property type="entry name" value="PRK03317.1"/>
    <property type="match status" value="1"/>
</dbReference>
<dbReference type="EMBL" id="JGYW01000004">
    <property type="protein sequence ID" value="KFI59240.1"/>
    <property type="molecule type" value="Genomic_DNA"/>
</dbReference>
<comment type="cofactor">
    <cofactor evidence="1 9">
        <name>pyridoxal 5'-phosphate</name>
        <dbReference type="ChEBI" id="CHEBI:597326"/>
    </cofactor>
</comment>
<proteinExistence type="inferred from homology"/>
<evidence type="ECO:0000256" key="1">
    <source>
        <dbReference type="ARBA" id="ARBA00001933"/>
    </source>
</evidence>
<dbReference type="InterPro" id="IPR015421">
    <property type="entry name" value="PyrdxlP-dep_Trfase_major"/>
</dbReference>
<comment type="pathway">
    <text evidence="9">Amino-acid biosynthesis; L-histidine biosynthesis; L-histidine from 5-phospho-alpha-D-ribose 1-diphosphate: step 7/9.</text>
</comment>
<accession>D1NSU0</accession>
<dbReference type="InterPro" id="IPR015422">
    <property type="entry name" value="PyrdxlP-dep_Trfase_small"/>
</dbReference>
<evidence type="ECO:0000256" key="4">
    <source>
        <dbReference type="ARBA" id="ARBA00022576"/>
    </source>
</evidence>
<evidence type="ECO:0000256" key="9">
    <source>
        <dbReference type="HAMAP-Rule" id="MF_01023"/>
    </source>
</evidence>
<dbReference type="SUPFAM" id="SSF53383">
    <property type="entry name" value="PLP-dependent transferases"/>
    <property type="match status" value="1"/>
</dbReference>
<dbReference type="PROSITE" id="PS00599">
    <property type="entry name" value="AA_TRANSFER_CLASS_2"/>
    <property type="match status" value="1"/>
</dbReference>
<evidence type="ECO:0000256" key="7">
    <source>
        <dbReference type="ARBA" id="ARBA00022898"/>
    </source>
</evidence>
<protein>
    <recommendedName>
        <fullName evidence="9">Histidinol-phosphate aminotransferase</fullName>
        <ecNumber evidence="9">2.6.1.9</ecNumber>
    </recommendedName>
    <alternativeName>
        <fullName evidence="9">Imidazole acetol-phosphate transaminase</fullName>
    </alternativeName>
</protein>
<dbReference type="InterPro" id="IPR015424">
    <property type="entry name" value="PyrdxlP-dep_Trfase"/>
</dbReference>
<keyword evidence="7 9" id="KW-0663">Pyridoxal phosphate</keyword>
<keyword evidence="6 9" id="KW-0808">Transferase</keyword>
<keyword evidence="4 9" id="KW-0032">Aminotransferase</keyword>
<dbReference type="InterPro" id="IPR004839">
    <property type="entry name" value="Aminotransferase_I/II_large"/>
</dbReference>
<evidence type="ECO:0000259" key="10">
    <source>
        <dbReference type="Pfam" id="PF00155"/>
    </source>
</evidence>
<dbReference type="UniPathway" id="UPA00031">
    <property type="reaction ID" value="UER00012"/>
</dbReference>
<dbReference type="Gene3D" id="3.40.640.10">
    <property type="entry name" value="Type I PLP-dependent aspartate aminotransferase-like (Major domain)"/>
    <property type="match status" value="1"/>
</dbReference>
<keyword evidence="5 9" id="KW-0028">Amino-acid biosynthesis</keyword>
<evidence type="ECO:0000313" key="14">
    <source>
        <dbReference type="Proteomes" id="UP000029074"/>
    </source>
</evidence>
<keyword evidence="14" id="KW-1185">Reference proteome</keyword>
<dbReference type="Pfam" id="PF00155">
    <property type="entry name" value="Aminotran_1_2"/>
    <property type="match status" value="1"/>
</dbReference>
<comment type="subunit">
    <text evidence="3 9">Homodimer.</text>
</comment>
<reference evidence="12 14" key="2">
    <citation type="submission" date="2014-03" db="EMBL/GenBank/DDBJ databases">
        <title>Genomics of Bifidobacteria.</title>
        <authorList>
            <person name="Ventura M."/>
            <person name="Milani C."/>
            <person name="Lugli G.A."/>
        </authorList>
    </citation>
    <scope>NUCLEOTIDE SEQUENCE [LARGE SCALE GENOMIC DNA]</scope>
    <source>
        <strain evidence="12 14">LMG 11596</strain>
    </source>
</reference>
<comment type="catalytic activity">
    <reaction evidence="9">
        <text>L-histidinol phosphate + 2-oxoglutarate = 3-(imidazol-4-yl)-2-oxopropyl phosphate + L-glutamate</text>
        <dbReference type="Rhea" id="RHEA:23744"/>
        <dbReference type="ChEBI" id="CHEBI:16810"/>
        <dbReference type="ChEBI" id="CHEBI:29985"/>
        <dbReference type="ChEBI" id="CHEBI:57766"/>
        <dbReference type="ChEBI" id="CHEBI:57980"/>
        <dbReference type="EC" id="2.6.1.9"/>
    </reaction>
</comment>
<dbReference type="GO" id="GO:0030170">
    <property type="term" value="F:pyridoxal phosphate binding"/>
    <property type="evidence" value="ECO:0007669"/>
    <property type="project" value="InterPro"/>
</dbReference>
<dbReference type="PANTHER" id="PTHR42885:SF2">
    <property type="entry name" value="HISTIDINOL-PHOSPHATE AMINOTRANSFERASE"/>
    <property type="match status" value="1"/>
</dbReference>
<comment type="caution">
    <text evidence="11">The sequence shown here is derived from an EMBL/GenBank/DDBJ whole genome shotgun (WGS) entry which is preliminary data.</text>
</comment>
<dbReference type="Proteomes" id="UP000003656">
    <property type="component" value="Unassembled WGS sequence"/>
</dbReference>
<dbReference type="Proteomes" id="UP000029074">
    <property type="component" value="Unassembled WGS sequence"/>
</dbReference>
<evidence type="ECO:0000256" key="3">
    <source>
        <dbReference type="ARBA" id="ARBA00011738"/>
    </source>
</evidence>
<name>D1NSU0_9BIFI</name>
<evidence type="ECO:0000256" key="2">
    <source>
        <dbReference type="ARBA" id="ARBA00007970"/>
    </source>
</evidence>
<dbReference type="GO" id="GO:0004400">
    <property type="term" value="F:histidinol-phosphate transaminase activity"/>
    <property type="evidence" value="ECO:0007669"/>
    <property type="project" value="UniProtKB-UniRule"/>
</dbReference>
<dbReference type="EC" id="2.6.1.9" evidence="9"/>